<feature type="non-terminal residue" evidence="1">
    <location>
        <position position="1"/>
    </location>
</feature>
<reference evidence="1" key="1">
    <citation type="submission" date="2016-05" db="EMBL/GenBank/DDBJ databases">
        <authorList>
            <person name="Lavstsen T."/>
            <person name="Jespersen J.S."/>
        </authorList>
    </citation>
    <scope>NUCLEOTIDE SEQUENCE</scope>
    <source>
        <tissue evidence="1">Brain</tissue>
    </source>
</reference>
<protein>
    <submittedName>
        <fullName evidence="1">Solute carrier family 25, member 45</fullName>
    </submittedName>
</protein>
<name>A0A1A7WBF5_9TELE</name>
<proteinExistence type="predicted"/>
<gene>
    <name evidence="1" type="primary">SLC25A45</name>
</gene>
<sequence>TQHLDNRLSLLTVAGAVGLAVGHPLDTVKVTCTTEVYRDDRIKKYCLFLHVFIGAYTSPVCV</sequence>
<evidence type="ECO:0000313" key="1">
    <source>
        <dbReference type="EMBL" id="SBP02856.1"/>
    </source>
</evidence>
<organism evidence="1">
    <name type="scientific">Iconisemion striatum</name>
    <dbReference type="NCBI Taxonomy" id="60296"/>
    <lineage>
        <taxon>Eukaryota</taxon>
        <taxon>Metazoa</taxon>
        <taxon>Chordata</taxon>
        <taxon>Craniata</taxon>
        <taxon>Vertebrata</taxon>
        <taxon>Euteleostomi</taxon>
        <taxon>Actinopterygii</taxon>
        <taxon>Neopterygii</taxon>
        <taxon>Teleostei</taxon>
        <taxon>Neoteleostei</taxon>
        <taxon>Acanthomorphata</taxon>
        <taxon>Ovalentaria</taxon>
        <taxon>Atherinomorphae</taxon>
        <taxon>Cyprinodontiformes</taxon>
        <taxon>Nothobranchiidae</taxon>
        <taxon>Iconisemion</taxon>
    </lineage>
</organism>
<dbReference type="EMBL" id="HADW01001456">
    <property type="protein sequence ID" value="SBP02856.1"/>
    <property type="molecule type" value="Transcribed_RNA"/>
</dbReference>
<accession>A0A1A7WBF5</accession>
<dbReference type="AlphaFoldDB" id="A0A1A7WBF5"/>
<reference evidence="1" key="2">
    <citation type="submission" date="2016-06" db="EMBL/GenBank/DDBJ databases">
        <title>The genome of a short-lived fish provides insights into sex chromosome evolution and the genetic control of aging.</title>
        <authorList>
            <person name="Reichwald K."/>
            <person name="Felder M."/>
            <person name="Petzold A."/>
            <person name="Koch P."/>
            <person name="Groth M."/>
            <person name="Platzer M."/>
        </authorList>
    </citation>
    <scope>NUCLEOTIDE SEQUENCE</scope>
    <source>
        <tissue evidence="1">Brain</tissue>
    </source>
</reference>
<feature type="non-terminal residue" evidence="1">
    <location>
        <position position="62"/>
    </location>
</feature>